<proteinExistence type="predicted"/>
<evidence type="ECO:0000313" key="2">
    <source>
        <dbReference type="Proteomes" id="UP000215256"/>
    </source>
</evidence>
<evidence type="ECO:0000313" key="1">
    <source>
        <dbReference type="EMBL" id="ASV83139.1"/>
    </source>
</evidence>
<reference evidence="1 2" key="1">
    <citation type="submission" date="2017-07" db="EMBL/GenBank/DDBJ databases">
        <title>Phylogenetic study on the rhizospheric bacterium Ochrobactrum sp. A44.</title>
        <authorList>
            <person name="Krzyzanowska D.M."/>
            <person name="Ossowicki A."/>
            <person name="Rajewska M."/>
            <person name="Maciag T."/>
            <person name="Kaczynski Z."/>
            <person name="Czerwicka M."/>
            <person name="Jafra S."/>
        </authorList>
    </citation>
    <scope>NUCLEOTIDE SEQUENCE [LARGE SCALE GENOMIC DNA]</scope>
    <source>
        <strain evidence="1 2">A44</strain>
    </source>
</reference>
<dbReference type="EMBL" id="CP022603">
    <property type="protein sequence ID" value="ASV83139.1"/>
    <property type="molecule type" value="Genomic_DNA"/>
</dbReference>
<dbReference type="AlphaFoldDB" id="A0A248U9V1"/>
<name>A0A248U9V1_9HYPH</name>
<organism evidence="1 2">
    <name type="scientific">Ochrobactrum quorumnocens</name>
    <dbReference type="NCBI Taxonomy" id="271865"/>
    <lineage>
        <taxon>Bacteria</taxon>
        <taxon>Pseudomonadati</taxon>
        <taxon>Pseudomonadota</taxon>
        <taxon>Alphaproteobacteria</taxon>
        <taxon>Hyphomicrobiales</taxon>
        <taxon>Brucellaceae</taxon>
        <taxon>Brucella/Ochrobactrum group</taxon>
        <taxon>Ochrobactrum</taxon>
    </lineage>
</organism>
<accession>A0A248U9V1</accession>
<dbReference type="KEGG" id="och:CES85_3915"/>
<sequence>MPIHRVQIVAFHMNSGLRLVKSMMTKFVKYNLKLLLLSV</sequence>
<protein>
    <submittedName>
        <fullName evidence="1">Uncharacterized protein</fullName>
    </submittedName>
</protein>
<dbReference type="Proteomes" id="UP000215256">
    <property type="component" value="Chromosome 2"/>
</dbReference>
<gene>
    <name evidence="1" type="ORF">CES85_3915</name>
</gene>